<feature type="region of interest" description="Disordered" evidence="1">
    <location>
        <begin position="82"/>
        <end position="176"/>
    </location>
</feature>
<feature type="compositionally biased region" description="Acidic residues" evidence="1">
    <location>
        <begin position="98"/>
        <end position="111"/>
    </location>
</feature>
<feature type="compositionally biased region" description="Basic and acidic residues" evidence="1">
    <location>
        <begin position="84"/>
        <end position="97"/>
    </location>
</feature>
<dbReference type="AlphaFoldDB" id="A0A0G4HQR1"/>
<gene>
    <name evidence="2" type="ORF">Cvel_8018</name>
</gene>
<dbReference type="EMBL" id="CDMZ01003537">
    <property type="protein sequence ID" value="CEM46732.1"/>
    <property type="molecule type" value="Genomic_DNA"/>
</dbReference>
<feature type="compositionally biased region" description="Basic and acidic residues" evidence="1">
    <location>
        <begin position="132"/>
        <end position="159"/>
    </location>
</feature>
<accession>A0A0G4HQR1</accession>
<evidence type="ECO:0000313" key="2">
    <source>
        <dbReference type="EMBL" id="CEM46732.1"/>
    </source>
</evidence>
<sequence length="176" mass="19590">MDPMVLSHLRKKQAGKSSLISADSSIRCVEEARLLADLRSVGTSDLRIREAREAAAVFSQARDARRALQVPGCNRRFRLAEAGAEERQEEECAKGDESDLYELDVESESEEEKTAEMETSKGGGKRGRRPLKRELSKEEKKKMKAEAKKQKQEARDIKGAGKGKKPGKRRDSGSSQ</sequence>
<evidence type="ECO:0000256" key="1">
    <source>
        <dbReference type="SAM" id="MobiDB-lite"/>
    </source>
</evidence>
<reference evidence="2" key="1">
    <citation type="submission" date="2014-11" db="EMBL/GenBank/DDBJ databases">
        <authorList>
            <person name="Otto D Thomas"/>
            <person name="Naeem Raeece"/>
        </authorList>
    </citation>
    <scope>NUCLEOTIDE SEQUENCE</scope>
</reference>
<name>A0A0G4HQR1_9ALVE</name>
<proteinExistence type="predicted"/>
<dbReference type="VEuPathDB" id="CryptoDB:Cvel_8018"/>
<protein>
    <submittedName>
        <fullName evidence="2">Uncharacterized protein</fullName>
    </submittedName>
</protein>
<organism evidence="2">
    <name type="scientific">Chromera velia CCMP2878</name>
    <dbReference type="NCBI Taxonomy" id="1169474"/>
    <lineage>
        <taxon>Eukaryota</taxon>
        <taxon>Sar</taxon>
        <taxon>Alveolata</taxon>
        <taxon>Colpodellida</taxon>
        <taxon>Chromeraceae</taxon>
        <taxon>Chromera</taxon>
    </lineage>
</organism>